<organism evidence="8 9">
    <name type="scientific">Crenobacter cavernae</name>
    <dbReference type="NCBI Taxonomy" id="2290923"/>
    <lineage>
        <taxon>Bacteria</taxon>
        <taxon>Pseudomonadati</taxon>
        <taxon>Pseudomonadota</taxon>
        <taxon>Betaproteobacteria</taxon>
        <taxon>Neisseriales</taxon>
        <taxon>Neisseriaceae</taxon>
        <taxon>Crenobacter</taxon>
    </lineage>
</organism>
<dbReference type="InterPro" id="IPR045584">
    <property type="entry name" value="Pilin-like"/>
</dbReference>
<dbReference type="Pfam" id="PF07963">
    <property type="entry name" value="N_methyl"/>
    <property type="match status" value="1"/>
</dbReference>
<feature type="transmembrane region" description="Helical" evidence="7">
    <location>
        <begin position="6"/>
        <end position="25"/>
    </location>
</feature>
<dbReference type="PANTHER" id="PTHR30093">
    <property type="entry name" value="GENERAL SECRETION PATHWAY PROTEIN G"/>
    <property type="match status" value="1"/>
</dbReference>
<evidence type="ECO:0000256" key="2">
    <source>
        <dbReference type="ARBA" id="ARBA00022481"/>
    </source>
</evidence>
<sequence length="120" mass="13330">MKTRGFTLIELLVVLSIVALMMALVGPRYFKQQDRAKETVLRHNLATLRGALDQYREDVGRDPADLDELVSKRYLKALPLDPILGKTDGWRIESGDDGRARDVRSGAPGKAIDGSSYGSW</sequence>
<evidence type="ECO:0000256" key="7">
    <source>
        <dbReference type="SAM" id="Phobius"/>
    </source>
</evidence>
<keyword evidence="3 7" id="KW-0812">Transmembrane</keyword>
<dbReference type="PROSITE" id="PS00409">
    <property type="entry name" value="PROKAR_NTER_METHYL"/>
    <property type="match status" value="1"/>
</dbReference>
<protein>
    <submittedName>
        <fullName evidence="8">Prepilin-type N-terminal cleavage/methylation domain-containing protein</fullName>
    </submittedName>
</protein>
<feature type="compositionally biased region" description="Basic and acidic residues" evidence="6">
    <location>
        <begin position="88"/>
        <end position="104"/>
    </location>
</feature>
<dbReference type="Gene3D" id="3.30.700.10">
    <property type="entry name" value="Glycoprotein, Type 4 Pilin"/>
    <property type="match status" value="1"/>
</dbReference>
<keyword evidence="5 7" id="KW-0472">Membrane</keyword>
<accession>A0ABY0FB67</accession>
<proteinExistence type="predicted"/>
<evidence type="ECO:0000256" key="1">
    <source>
        <dbReference type="ARBA" id="ARBA00004167"/>
    </source>
</evidence>
<dbReference type="InterPro" id="IPR012902">
    <property type="entry name" value="N_methyl_site"/>
</dbReference>
<evidence type="ECO:0000313" key="8">
    <source>
        <dbReference type="EMBL" id="RXZ43206.1"/>
    </source>
</evidence>
<gene>
    <name evidence="8" type="ORF">EBB06_10590</name>
</gene>
<dbReference type="NCBIfam" id="TIGR02532">
    <property type="entry name" value="IV_pilin_GFxxxE"/>
    <property type="match status" value="1"/>
</dbReference>
<evidence type="ECO:0000313" key="9">
    <source>
        <dbReference type="Proteomes" id="UP000290682"/>
    </source>
</evidence>
<dbReference type="SUPFAM" id="SSF54523">
    <property type="entry name" value="Pili subunits"/>
    <property type="match status" value="1"/>
</dbReference>
<dbReference type="PANTHER" id="PTHR30093:SF44">
    <property type="entry name" value="TYPE II SECRETION SYSTEM CORE PROTEIN G"/>
    <property type="match status" value="1"/>
</dbReference>
<evidence type="ECO:0000256" key="4">
    <source>
        <dbReference type="ARBA" id="ARBA00022989"/>
    </source>
</evidence>
<evidence type="ECO:0000256" key="3">
    <source>
        <dbReference type="ARBA" id="ARBA00022692"/>
    </source>
</evidence>
<dbReference type="Proteomes" id="UP000290682">
    <property type="component" value="Unassembled WGS sequence"/>
</dbReference>
<keyword evidence="2" id="KW-0488">Methylation</keyword>
<evidence type="ECO:0000256" key="6">
    <source>
        <dbReference type="SAM" id="MobiDB-lite"/>
    </source>
</evidence>
<evidence type="ECO:0000256" key="5">
    <source>
        <dbReference type="ARBA" id="ARBA00023136"/>
    </source>
</evidence>
<keyword evidence="4 7" id="KW-1133">Transmembrane helix</keyword>
<name>A0ABY0FB67_9NEIS</name>
<keyword evidence="9" id="KW-1185">Reference proteome</keyword>
<dbReference type="RefSeq" id="WP_129213155.1">
    <property type="nucleotide sequence ID" value="NZ_REGR01000011.1"/>
</dbReference>
<comment type="subcellular location">
    <subcellularLocation>
        <location evidence="1">Membrane</location>
        <topology evidence="1">Single-pass membrane protein</topology>
    </subcellularLocation>
</comment>
<feature type="region of interest" description="Disordered" evidence="6">
    <location>
        <begin position="87"/>
        <end position="120"/>
    </location>
</feature>
<dbReference type="EMBL" id="REGR01000011">
    <property type="protein sequence ID" value="RXZ43206.1"/>
    <property type="molecule type" value="Genomic_DNA"/>
</dbReference>
<comment type="caution">
    <text evidence="8">The sequence shown here is derived from an EMBL/GenBank/DDBJ whole genome shotgun (WGS) entry which is preliminary data.</text>
</comment>
<dbReference type="InterPro" id="IPR000983">
    <property type="entry name" value="Bac_GSPG_pilin"/>
</dbReference>
<reference evidence="8 9" key="1">
    <citation type="submission" date="2018-10" db="EMBL/GenBank/DDBJ databases">
        <title>Draft genome of Fastidiocella sp. strain 375T, a bacterium isolated from a karstic cave dripping water.</title>
        <authorList>
            <person name="Coelho C."/>
            <person name="Verissimo A."/>
            <person name="Tiago I."/>
        </authorList>
    </citation>
    <scope>NUCLEOTIDE SEQUENCE [LARGE SCALE GENOMIC DNA]</scope>
    <source>
        <strain evidence="8 9">CAVE-375</strain>
    </source>
</reference>
<dbReference type="PRINTS" id="PR00813">
    <property type="entry name" value="BCTERIALGSPG"/>
</dbReference>